<dbReference type="Pfam" id="PF03457">
    <property type="entry name" value="HA"/>
    <property type="match status" value="1"/>
</dbReference>
<protein>
    <recommendedName>
        <fullName evidence="1">Helicase-associated domain-containing protein</fullName>
    </recommendedName>
</protein>
<organism evidence="2 3">
    <name type="scientific">Prevotella lacticifex</name>
    <dbReference type="NCBI Taxonomy" id="2854755"/>
    <lineage>
        <taxon>Bacteria</taxon>
        <taxon>Pseudomonadati</taxon>
        <taxon>Bacteroidota</taxon>
        <taxon>Bacteroidia</taxon>
        <taxon>Bacteroidales</taxon>
        <taxon>Prevotellaceae</taxon>
        <taxon>Prevotella</taxon>
    </lineage>
</organism>
<reference evidence="2" key="1">
    <citation type="journal article" date="2022" name="Int. J. Syst. Evol. Microbiol.">
        <title>Prevotella lacticifex sp. nov., isolated from the rumen of cows.</title>
        <authorList>
            <person name="Shinkai T."/>
            <person name="Ikeyama N."/>
            <person name="Kumagai M."/>
            <person name="Ohmori H."/>
            <person name="Sakamoto M."/>
            <person name="Ohkuma M."/>
            <person name="Mitsumori M."/>
        </authorList>
    </citation>
    <scope>NUCLEOTIDE SEQUENCE</scope>
    <source>
        <strain evidence="2">R5076</strain>
    </source>
</reference>
<gene>
    <name evidence="2" type="ORF">PRLR5076_09870</name>
</gene>
<name>A0A9R1C8U0_9BACT</name>
<comment type="caution">
    <text evidence="2">The sequence shown here is derived from an EMBL/GenBank/DDBJ whole genome shotgun (WGS) entry which is preliminary data.</text>
</comment>
<dbReference type="InterPro" id="IPR005114">
    <property type="entry name" value="Helicase_assoc"/>
</dbReference>
<keyword evidence="3" id="KW-1185">Reference proteome</keyword>
<dbReference type="AlphaFoldDB" id="A0A9R1C8U0"/>
<dbReference type="GeneID" id="72467913"/>
<proteinExistence type="predicted"/>
<dbReference type="EMBL" id="BPUB01000001">
    <property type="protein sequence ID" value="GJG58136.1"/>
    <property type="molecule type" value="Genomic_DNA"/>
</dbReference>
<dbReference type="Gene3D" id="6.10.140.530">
    <property type="match status" value="1"/>
</dbReference>
<evidence type="ECO:0000259" key="1">
    <source>
        <dbReference type="Pfam" id="PF03457"/>
    </source>
</evidence>
<dbReference type="RefSeq" id="WP_223927258.1">
    <property type="nucleotide sequence ID" value="NZ_BPTU01000003.1"/>
</dbReference>
<accession>A0A9R1C8U0</accession>
<evidence type="ECO:0000313" key="3">
    <source>
        <dbReference type="Proteomes" id="UP000825483"/>
    </source>
</evidence>
<sequence>MTHDERWAQMLKAYRNYILKKHRCPSKYKPEDRQLYNWIKHNRKMRNKGEMPPERQEVFADLLKLADKYRRVNQHAYMHVEGEGTLF</sequence>
<dbReference type="Proteomes" id="UP000825483">
    <property type="component" value="Unassembled WGS sequence"/>
</dbReference>
<feature type="domain" description="Helicase-associated" evidence="1">
    <location>
        <begin position="3"/>
        <end position="59"/>
    </location>
</feature>
<evidence type="ECO:0000313" key="2">
    <source>
        <dbReference type="EMBL" id="GJG58136.1"/>
    </source>
</evidence>